<feature type="region of interest" description="Disordered" evidence="1">
    <location>
        <begin position="64"/>
        <end position="89"/>
    </location>
</feature>
<keyword evidence="3" id="KW-1185">Reference proteome</keyword>
<dbReference type="Proteomes" id="UP000295673">
    <property type="component" value="Unassembled WGS sequence"/>
</dbReference>
<comment type="caution">
    <text evidence="2">The sequence shown here is derived from an EMBL/GenBank/DDBJ whole genome shotgun (WGS) entry which is preliminary data.</text>
</comment>
<sequence length="89" mass="10114">MQSKKLDLLSDKRKQSAQLLKMVAIYCRNHRLMDFNIRELPPSAIDAIGNEIVDLFVTRVQQLKKNTPPRTGAQTADSVVGKAQRTRLH</sequence>
<feature type="compositionally biased region" description="Polar residues" evidence="1">
    <location>
        <begin position="64"/>
        <end position="77"/>
    </location>
</feature>
<organism evidence="2 3">
    <name type="scientific">Shimia isoporae</name>
    <dbReference type="NCBI Taxonomy" id="647720"/>
    <lineage>
        <taxon>Bacteria</taxon>
        <taxon>Pseudomonadati</taxon>
        <taxon>Pseudomonadota</taxon>
        <taxon>Alphaproteobacteria</taxon>
        <taxon>Rhodobacterales</taxon>
        <taxon>Roseobacteraceae</taxon>
    </lineage>
</organism>
<protein>
    <submittedName>
        <fullName evidence="2">Uncharacterized protein</fullName>
    </submittedName>
</protein>
<evidence type="ECO:0000256" key="1">
    <source>
        <dbReference type="SAM" id="MobiDB-lite"/>
    </source>
</evidence>
<name>A0A4R1N3C7_9RHOB</name>
<proteinExistence type="predicted"/>
<dbReference type="AlphaFoldDB" id="A0A4R1N3C7"/>
<dbReference type="EMBL" id="SMGR01000002">
    <property type="protein sequence ID" value="TCL01198.1"/>
    <property type="molecule type" value="Genomic_DNA"/>
</dbReference>
<evidence type="ECO:0000313" key="2">
    <source>
        <dbReference type="EMBL" id="TCL01198.1"/>
    </source>
</evidence>
<accession>A0A4R1N3C7</accession>
<evidence type="ECO:0000313" key="3">
    <source>
        <dbReference type="Proteomes" id="UP000295673"/>
    </source>
</evidence>
<reference evidence="2 3" key="1">
    <citation type="submission" date="2019-03" db="EMBL/GenBank/DDBJ databases">
        <title>Genomic Encyclopedia of Archaeal and Bacterial Type Strains, Phase II (KMG-II): from individual species to whole genera.</title>
        <authorList>
            <person name="Goeker M."/>
        </authorList>
    </citation>
    <scope>NUCLEOTIDE SEQUENCE [LARGE SCALE GENOMIC DNA]</scope>
    <source>
        <strain evidence="2 3">DSM 26433</strain>
    </source>
</reference>
<gene>
    <name evidence="2" type="ORF">BXY66_2509</name>
</gene>